<reference evidence="3 4" key="1">
    <citation type="submission" date="2018-05" db="EMBL/GenBank/DDBJ databases">
        <title>Genomic Encyclopedia of Type Strains, Phase IV (KMG-IV): sequencing the most valuable type-strain genomes for metagenomic binning, comparative biology and taxonomic classification.</title>
        <authorList>
            <person name="Goeker M."/>
        </authorList>
    </citation>
    <scope>NUCLEOTIDE SEQUENCE [LARGE SCALE GENOMIC DNA]</scope>
    <source>
        <strain evidence="3 4">DSM 29661</strain>
    </source>
</reference>
<dbReference type="CDD" id="cd00293">
    <property type="entry name" value="USP-like"/>
    <property type="match status" value="1"/>
</dbReference>
<sequence length="151" mass="16632">MYRRILVAIDNSHGTPHVLDEALKLAGLHPAELHLVTVVNLLELAVEDPRQHDPAQLATLADQHGHTVLAPAKQHAGQHAGPLHTSVRHCWEGGKDIARALLKHARDIHADLIIMGTHGRRGLRHALMGSVAEYVMRESHLPVLVVRTPRD</sequence>
<dbReference type="AlphaFoldDB" id="A0A318KLS1"/>
<name>A0A318KLS1_9NEIS</name>
<dbReference type="EMBL" id="QJKI01000021">
    <property type="protein sequence ID" value="PXX76766.1"/>
    <property type="molecule type" value="Genomic_DNA"/>
</dbReference>
<dbReference type="SUPFAM" id="SSF52402">
    <property type="entry name" value="Adenine nucleotide alpha hydrolases-like"/>
    <property type="match status" value="1"/>
</dbReference>
<dbReference type="Pfam" id="PF00582">
    <property type="entry name" value="Usp"/>
    <property type="match status" value="1"/>
</dbReference>
<dbReference type="InterPro" id="IPR014729">
    <property type="entry name" value="Rossmann-like_a/b/a_fold"/>
</dbReference>
<proteinExistence type="inferred from homology"/>
<keyword evidence="4" id="KW-1185">Reference proteome</keyword>
<feature type="domain" description="UspA" evidence="2">
    <location>
        <begin position="1"/>
        <end position="147"/>
    </location>
</feature>
<dbReference type="OrthoDB" id="8547832at2"/>
<evidence type="ECO:0000313" key="4">
    <source>
        <dbReference type="Proteomes" id="UP000247555"/>
    </source>
</evidence>
<protein>
    <submittedName>
        <fullName evidence="3">Nucleotide-binding universal stress UspA family protein</fullName>
    </submittedName>
</protein>
<gene>
    <name evidence="3" type="ORF">DFR34_12120</name>
</gene>
<dbReference type="PRINTS" id="PR01438">
    <property type="entry name" value="UNVRSLSTRESS"/>
</dbReference>
<evidence type="ECO:0000259" key="2">
    <source>
        <dbReference type="Pfam" id="PF00582"/>
    </source>
</evidence>
<dbReference type="RefSeq" id="WP_110391624.1">
    <property type="nucleotide sequence ID" value="NZ_CALCOA010000307.1"/>
</dbReference>
<comment type="caution">
    <text evidence="3">The sequence shown here is derived from an EMBL/GenBank/DDBJ whole genome shotgun (WGS) entry which is preliminary data.</text>
</comment>
<dbReference type="PANTHER" id="PTHR46268:SF15">
    <property type="entry name" value="UNIVERSAL STRESS PROTEIN HP_0031"/>
    <property type="match status" value="1"/>
</dbReference>
<evidence type="ECO:0000313" key="3">
    <source>
        <dbReference type="EMBL" id="PXX76766.1"/>
    </source>
</evidence>
<dbReference type="PANTHER" id="PTHR46268">
    <property type="entry name" value="STRESS RESPONSE PROTEIN NHAX"/>
    <property type="match status" value="1"/>
</dbReference>
<dbReference type="InterPro" id="IPR006016">
    <property type="entry name" value="UspA"/>
</dbReference>
<dbReference type="InterPro" id="IPR006015">
    <property type="entry name" value="Universal_stress_UspA"/>
</dbReference>
<comment type="similarity">
    <text evidence="1">Belongs to the universal stress protein A family.</text>
</comment>
<accession>A0A318KLS1</accession>
<evidence type="ECO:0000256" key="1">
    <source>
        <dbReference type="ARBA" id="ARBA00008791"/>
    </source>
</evidence>
<dbReference type="Gene3D" id="3.40.50.620">
    <property type="entry name" value="HUPs"/>
    <property type="match status" value="1"/>
</dbReference>
<organism evidence="3 4">
    <name type="scientific">Rivihabitans pingtungensis</name>
    <dbReference type="NCBI Taxonomy" id="1054498"/>
    <lineage>
        <taxon>Bacteria</taxon>
        <taxon>Pseudomonadati</taxon>
        <taxon>Pseudomonadota</taxon>
        <taxon>Betaproteobacteria</taxon>
        <taxon>Neisseriales</taxon>
        <taxon>Aquaspirillaceae</taxon>
        <taxon>Rivihabitans</taxon>
    </lineage>
</organism>
<dbReference type="Proteomes" id="UP000247555">
    <property type="component" value="Unassembled WGS sequence"/>
</dbReference>